<dbReference type="AlphaFoldDB" id="A0A4Y2F794"/>
<dbReference type="Proteomes" id="UP000499080">
    <property type="component" value="Unassembled WGS sequence"/>
</dbReference>
<evidence type="ECO:0000313" key="1">
    <source>
        <dbReference type="EMBL" id="GBM36085.1"/>
    </source>
</evidence>
<reference evidence="1 2" key="1">
    <citation type="journal article" date="2019" name="Sci. Rep.">
        <title>Orb-weaving spider Araneus ventricosus genome elucidates the spidroin gene catalogue.</title>
        <authorList>
            <person name="Kono N."/>
            <person name="Nakamura H."/>
            <person name="Ohtoshi R."/>
            <person name="Moran D.A.P."/>
            <person name="Shinohara A."/>
            <person name="Yoshida Y."/>
            <person name="Fujiwara M."/>
            <person name="Mori M."/>
            <person name="Tomita M."/>
            <person name="Arakawa K."/>
        </authorList>
    </citation>
    <scope>NUCLEOTIDE SEQUENCE [LARGE SCALE GENOMIC DNA]</scope>
</reference>
<accession>A0A4Y2F794</accession>
<name>A0A4Y2F794_ARAVE</name>
<proteinExistence type="predicted"/>
<organism evidence="1 2">
    <name type="scientific">Araneus ventricosus</name>
    <name type="common">Orbweaver spider</name>
    <name type="synonym">Epeira ventricosa</name>
    <dbReference type="NCBI Taxonomy" id="182803"/>
    <lineage>
        <taxon>Eukaryota</taxon>
        <taxon>Metazoa</taxon>
        <taxon>Ecdysozoa</taxon>
        <taxon>Arthropoda</taxon>
        <taxon>Chelicerata</taxon>
        <taxon>Arachnida</taxon>
        <taxon>Araneae</taxon>
        <taxon>Araneomorphae</taxon>
        <taxon>Entelegynae</taxon>
        <taxon>Araneoidea</taxon>
        <taxon>Araneidae</taxon>
        <taxon>Araneus</taxon>
    </lineage>
</organism>
<gene>
    <name evidence="1" type="ORF">AVEN_221245_1</name>
</gene>
<sequence length="93" mass="9943">MCHERRSALAVLKIENTVDIDFTKQHGGVETLGRMLNVDLPVSSSSQSVSSQSSFYSKMISGRGWSQKNSGSLPDSAASFAKVSASSFLSEPT</sequence>
<dbReference type="EMBL" id="BGPR01000802">
    <property type="protein sequence ID" value="GBM36085.1"/>
    <property type="molecule type" value="Genomic_DNA"/>
</dbReference>
<protein>
    <submittedName>
        <fullName evidence="1">Uncharacterized protein</fullName>
    </submittedName>
</protein>
<evidence type="ECO:0000313" key="2">
    <source>
        <dbReference type="Proteomes" id="UP000499080"/>
    </source>
</evidence>
<keyword evidence="2" id="KW-1185">Reference proteome</keyword>
<comment type="caution">
    <text evidence="1">The sequence shown here is derived from an EMBL/GenBank/DDBJ whole genome shotgun (WGS) entry which is preliminary data.</text>
</comment>